<reference evidence="5 6" key="1">
    <citation type="submission" date="2018-06" db="EMBL/GenBank/DDBJ databases">
        <title>Sphaerisporangium craniellae sp. nov., isolated from a marine sponge in the South China Sea.</title>
        <authorList>
            <person name="Li L."/>
        </authorList>
    </citation>
    <scope>NUCLEOTIDE SEQUENCE [LARGE SCALE GENOMIC DNA]</scope>
    <source>
        <strain evidence="5 6">CCTCC AA 208026</strain>
    </source>
</reference>
<sequence length="379" mass="41488">MTAIPYHRAFVAENQLGHVTEAMYGELSSGYGPFGERAARLLREMTGAGHVVLTTSATTALDLSALLLGVGPGDEVIVPSYTFVSSASVWVLRGAVPVFVDCRPDTLNIDEELIEAAITGRTRAIVVTHYAGVGCEMDRITKLAERYGLALVEDNAHGLGGSYRDRPLGTFGRLGALSFHVTKNVQCGEGGALLVAEDALARRAEIIREKGTNRREFFRGQVDRYRWVEMGSNFMLAEPLAAQLVAQLESFGEIQRRRQDVWRAYHESLAAWAHDNGVARPVVPPECAHPAHIYHLLLPDMANRQALIAHLAGHGVQAVFHYFPLHSSPAGERYGRTAPGGCPVAESVADRQVRLPLYPGLEERELRRVIDAVTSYRVS</sequence>
<name>A0A367FG84_9ACTN</name>
<evidence type="ECO:0000256" key="4">
    <source>
        <dbReference type="RuleBase" id="RU004508"/>
    </source>
</evidence>
<keyword evidence="3 4" id="KW-0663">Pyridoxal phosphate</keyword>
<dbReference type="Proteomes" id="UP000253094">
    <property type="component" value="Unassembled WGS sequence"/>
</dbReference>
<feature type="active site" description="Proton acceptor" evidence="2">
    <location>
        <position position="183"/>
    </location>
</feature>
<dbReference type="InterPro" id="IPR015421">
    <property type="entry name" value="PyrdxlP-dep_Trfase_major"/>
</dbReference>
<dbReference type="InterPro" id="IPR015422">
    <property type="entry name" value="PyrdxlP-dep_Trfase_small"/>
</dbReference>
<dbReference type="Pfam" id="PF01041">
    <property type="entry name" value="DegT_DnrJ_EryC1"/>
    <property type="match status" value="1"/>
</dbReference>
<dbReference type="Gene3D" id="3.90.1150.10">
    <property type="entry name" value="Aspartate Aminotransferase, domain 1"/>
    <property type="match status" value="1"/>
</dbReference>
<keyword evidence="5" id="KW-0808">Transferase</keyword>
<comment type="similarity">
    <text evidence="4">Belongs to the DegT/DnrJ/EryC1 family.</text>
</comment>
<gene>
    <name evidence="5" type="ORF">DQ384_20230</name>
</gene>
<evidence type="ECO:0000256" key="2">
    <source>
        <dbReference type="PIRSR" id="PIRSR000390-1"/>
    </source>
</evidence>
<dbReference type="PANTHER" id="PTHR30244:SF34">
    <property type="entry name" value="DTDP-4-AMINO-4,6-DIDEOXYGALACTOSE TRANSAMINASE"/>
    <property type="match status" value="1"/>
</dbReference>
<dbReference type="EMBL" id="QOIL01000011">
    <property type="protein sequence ID" value="RCG29388.1"/>
    <property type="molecule type" value="Genomic_DNA"/>
</dbReference>
<organism evidence="5 6">
    <name type="scientific">Sphaerisporangium album</name>
    <dbReference type="NCBI Taxonomy" id="509200"/>
    <lineage>
        <taxon>Bacteria</taxon>
        <taxon>Bacillati</taxon>
        <taxon>Actinomycetota</taxon>
        <taxon>Actinomycetes</taxon>
        <taxon>Streptosporangiales</taxon>
        <taxon>Streptosporangiaceae</taxon>
        <taxon>Sphaerisporangium</taxon>
    </lineage>
</organism>
<dbReference type="SUPFAM" id="SSF53383">
    <property type="entry name" value="PLP-dependent transferases"/>
    <property type="match status" value="1"/>
</dbReference>
<dbReference type="GO" id="GO:0030170">
    <property type="term" value="F:pyridoxal phosphate binding"/>
    <property type="evidence" value="ECO:0007669"/>
    <property type="project" value="TreeGrafter"/>
</dbReference>
<accession>A0A367FG84</accession>
<evidence type="ECO:0000256" key="1">
    <source>
        <dbReference type="ARBA" id="ARBA00001933"/>
    </source>
</evidence>
<dbReference type="OrthoDB" id="9804264at2"/>
<dbReference type="CDD" id="cd00616">
    <property type="entry name" value="AHBA_syn"/>
    <property type="match status" value="1"/>
</dbReference>
<comment type="cofactor">
    <cofactor evidence="1">
        <name>pyridoxal 5'-phosphate</name>
        <dbReference type="ChEBI" id="CHEBI:597326"/>
    </cofactor>
</comment>
<keyword evidence="5" id="KW-0032">Aminotransferase</keyword>
<evidence type="ECO:0000313" key="5">
    <source>
        <dbReference type="EMBL" id="RCG29388.1"/>
    </source>
</evidence>
<dbReference type="EC" id="2.6.1.59" evidence="5"/>
<feature type="modified residue" description="N6-(pyridoxal phosphate)lysine" evidence="3">
    <location>
        <position position="183"/>
    </location>
</feature>
<dbReference type="AlphaFoldDB" id="A0A367FG84"/>
<protein>
    <submittedName>
        <fullName evidence="5">dTDP-4-amino-4,6-dideoxygalactose transaminase</fullName>
        <ecNumber evidence="5">2.6.1.59</ecNumber>
    </submittedName>
</protein>
<dbReference type="GO" id="GO:0019180">
    <property type="term" value="F:dTDP-4-amino-4,6-dideoxygalactose transaminase activity"/>
    <property type="evidence" value="ECO:0007669"/>
    <property type="project" value="UniProtKB-EC"/>
</dbReference>
<evidence type="ECO:0000313" key="6">
    <source>
        <dbReference type="Proteomes" id="UP000253094"/>
    </source>
</evidence>
<proteinExistence type="inferred from homology"/>
<evidence type="ECO:0000256" key="3">
    <source>
        <dbReference type="PIRSR" id="PIRSR000390-2"/>
    </source>
</evidence>
<comment type="caution">
    <text evidence="5">The sequence shown here is derived from an EMBL/GenBank/DDBJ whole genome shotgun (WGS) entry which is preliminary data.</text>
</comment>
<dbReference type="PANTHER" id="PTHR30244">
    <property type="entry name" value="TRANSAMINASE"/>
    <property type="match status" value="1"/>
</dbReference>
<dbReference type="Gene3D" id="3.40.640.10">
    <property type="entry name" value="Type I PLP-dependent aspartate aminotransferase-like (Major domain)"/>
    <property type="match status" value="1"/>
</dbReference>
<dbReference type="PIRSF" id="PIRSF000390">
    <property type="entry name" value="PLP_StrS"/>
    <property type="match status" value="1"/>
</dbReference>
<dbReference type="InterPro" id="IPR015424">
    <property type="entry name" value="PyrdxlP-dep_Trfase"/>
</dbReference>
<dbReference type="NCBIfam" id="NF008687">
    <property type="entry name" value="PRK11706.1"/>
    <property type="match status" value="1"/>
</dbReference>
<dbReference type="InterPro" id="IPR000653">
    <property type="entry name" value="DegT/StrS_aminotransferase"/>
</dbReference>
<dbReference type="GO" id="GO:0000271">
    <property type="term" value="P:polysaccharide biosynthetic process"/>
    <property type="evidence" value="ECO:0007669"/>
    <property type="project" value="TreeGrafter"/>
</dbReference>
<keyword evidence="6" id="KW-1185">Reference proteome</keyword>